<organism evidence="4">
    <name type="scientific">uncultured Desulfovibrio sp</name>
    <dbReference type="NCBI Taxonomy" id="167968"/>
    <lineage>
        <taxon>Bacteria</taxon>
        <taxon>Pseudomonadati</taxon>
        <taxon>Thermodesulfobacteriota</taxon>
        <taxon>Desulfovibrionia</taxon>
        <taxon>Desulfovibrionales</taxon>
        <taxon>Desulfovibrionaceae</taxon>
        <taxon>Desulfovibrio</taxon>
        <taxon>environmental samples</taxon>
    </lineage>
</organism>
<keyword evidence="4" id="KW-0326">Glycosidase</keyword>
<dbReference type="GO" id="GO:0005975">
    <property type="term" value="P:carbohydrate metabolic process"/>
    <property type="evidence" value="ECO:0007669"/>
    <property type="project" value="InterPro"/>
</dbReference>
<dbReference type="EMBL" id="FLUP01000001">
    <property type="protein sequence ID" value="SBW07918.1"/>
    <property type="molecule type" value="Genomic_DNA"/>
</dbReference>
<evidence type="ECO:0000259" key="3">
    <source>
        <dbReference type="Pfam" id="PF03065"/>
    </source>
</evidence>
<comment type="similarity">
    <text evidence="1">Belongs to the glycosyl hydrolase 57 family.</text>
</comment>
<dbReference type="SUPFAM" id="SSF88713">
    <property type="entry name" value="Glycoside hydrolase/deacetylase"/>
    <property type="match status" value="1"/>
</dbReference>
<dbReference type="RefSeq" id="WP_215647926.1">
    <property type="nucleotide sequence ID" value="NZ_LT598928.1"/>
</dbReference>
<keyword evidence="4" id="KW-0378">Hydrolase</keyword>
<evidence type="ECO:0000256" key="1">
    <source>
        <dbReference type="ARBA" id="ARBA00006821"/>
    </source>
</evidence>
<dbReference type="GO" id="GO:0004556">
    <property type="term" value="F:alpha-amylase activity"/>
    <property type="evidence" value="ECO:0007669"/>
    <property type="project" value="UniProtKB-EC"/>
</dbReference>
<reference evidence="4" key="1">
    <citation type="submission" date="2016-04" db="EMBL/GenBank/DDBJ databases">
        <authorList>
            <person name="Evans L.H."/>
            <person name="Alamgir A."/>
            <person name="Owens N."/>
            <person name="Weber N.D."/>
            <person name="Virtaneva K."/>
            <person name="Barbian K."/>
            <person name="Babar A."/>
            <person name="Rosenke K."/>
        </authorList>
    </citation>
    <scope>NUCLEOTIDE SEQUENCE</scope>
    <source>
        <strain evidence="4">92-2</strain>
    </source>
</reference>
<accession>A0A212K8I9</accession>
<dbReference type="EC" id="3.2.1.1" evidence="4"/>
<proteinExistence type="inferred from homology"/>
<dbReference type="InterPro" id="IPR052046">
    <property type="entry name" value="GH57_Enzymes"/>
</dbReference>
<gene>
    <name evidence="4" type="ORF">KM92DES2_12397</name>
</gene>
<feature type="domain" description="Glycoside hydrolase family 57 N-terminal" evidence="3">
    <location>
        <begin position="6"/>
        <end position="294"/>
    </location>
</feature>
<protein>
    <submittedName>
        <fullName evidence="4">Alpha-amylase</fullName>
        <ecNumber evidence="4">3.2.1.1</ecNumber>
    </submittedName>
</protein>
<dbReference type="Gene3D" id="3.20.110.20">
    <property type="match status" value="1"/>
</dbReference>
<keyword evidence="2" id="KW-0119">Carbohydrate metabolism</keyword>
<dbReference type="AlphaFoldDB" id="A0A212K8I9"/>
<evidence type="ECO:0000256" key="2">
    <source>
        <dbReference type="ARBA" id="ARBA00023277"/>
    </source>
</evidence>
<dbReference type="InterPro" id="IPR004300">
    <property type="entry name" value="Glyco_hydro_57_N"/>
</dbReference>
<dbReference type="Pfam" id="PF03065">
    <property type="entry name" value="Glyco_hydro_57"/>
    <property type="match status" value="1"/>
</dbReference>
<dbReference type="CDD" id="cd10795">
    <property type="entry name" value="GH57N_MJA1_like"/>
    <property type="match status" value="1"/>
</dbReference>
<dbReference type="PANTHER" id="PTHR36306:SF1">
    <property type="entry name" value="ALPHA-AMYLASE-RELATED"/>
    <property type="match status" value="1"/>
</dbReference>
<name>A0A212K8I9_9BACT</name>
<dbReference type="InterPro" id="IPR011330">
    <property type="entry name" value="Glyco_hydro/deAcase_b/a-brl"/>
</dbReference>
<dbReference type="PANTHER" id="PTHR36306">
    <property type="entry name" value="ALPHA-AMYLASE-RELATED-RELATED"/>
    <property type="match status" value="1"/>
</dbReference>
<sequence>MPALCLCFNIHEPYQFRRYTVFDMGQSSVYEDDDRNCETMLRAARLCYLPAAEMLLRLVRRHEGAFAVSLCVSGTALDLFEQYTPEVTESLCALAATGCVEFVAETSAHSLAFLYSREEFDRQVKAQSARIKKLFGKKPTTFMHTECVFNNDLAAALQQLGFKTALAEGADQVLGWRSPNWVYRPVSGPKMNLLLRNTALSDDMGLRFGDRGWSDWPLTADKFASWCHSLGDKADVINIYNDFHVFGLRHGQDSGIFDFMSALPEALLRDNRFRFATPGSIAGKRAPAGEVDVPQFVSWEESGHDLTSWLGNDMQKDAIHTLYSLAARVSASGDKMLLHDYERLQTADHFRHMSTKWFSGPRQDRPSPFDSPYDAYITYMNVLADFELRLEAAELAGKELKPRRARKNSLRSGTNASV</sequence>
<evidence type="ECO:0000313" key="4">
    <source>
        <dbReference type="EMBL" id="SBW07918.1"/>
    </source>
</evidence>